<dbReference type="EMBL" id="JAZDRO010000004">
    <property type="protein sequence ID" value="MEE2567197.1"/>
    <property type="molecule type" value="Genomic_DNA"/>
</dbReference>
<protein>
    <submittedName>
        <fullName evidence="1">Uncharacterized protein</fullName>
    </submittedName>
</protein>
<reference evidence="1 2" key="1">
    <citation type="submission" date="2024-01" db="EMBL/GenBank/DDBJ databases">
        <title>Hyphobacterium bacterium isolated from marine sediment.</title>
        <authorList>
            <person name="Zhao S."/>
        </authorList>
    </citation>
    <scope>NUCLEOTIDE SEQUENCE [LARGE SCALE GENOMIC DNA]</scope>
    <source>
        <strain evidence="1 2">Y60-23</strain>
    </source>
</reference>
<dbReference type="Proteomes" id="UP001310692">
    <property type="component" value="Unassembled WGS sequence"/>
</dbReference>
<name>A0ABU7M0Z7_9PROT</name>
<sequence length="226" mass="24416">MILELALALAAGTAAQADTPMIERTDPVELRLSRENGTNVWTAGEWNGTFRVGGRSTRLFGVRSSDIARATLTVNGPGFEDGEVTIACDGGQLDFTIGFITFDHEDLSYVCTFERGGQPMDSGFELALSSSGFFSSLTRAERAGGVRHEGREVRFETQRLSGAALPTGRVPGYVIRSLNGTDIAGMDYRVMRPMFYLPHEGDPDREIALLTALILATFTDPANSGN</sequence>
<organism evidence="1 2">
    <name type="scientific">Hyphobacterium marinum</name>
    <dbReference type="NCBI Taxonomy" id="3116574"/>
    <lineage>
        <taxon>Bacteria</taxon>
        <taxon>Pseudomonadati</taxon>
        <taxon>Pseudomonadota</taxon>
        <taxon>Alphaproteobacteria</taxon>
        <taxon>Maricaulales</taxon>
        <taxon>Maricaulaceae</taxon>
        <taxon>Hyphobacterium</taxon>
    </lineage>
</organism>
<evidence type="ECO:0000313" key="2">
    <source>
        <dbReference type="Proteomes" id="UP001310692"/>
    </source>
</evidence>
<dbReference type="RefSeq" id="WP_330196757.1">
    <property type="nucleotide sequence ID" value="NZ_JAZDRO010000004.1"/>
</dbReference>
<gene>
    <name evidence="1" type="ORF">V0U35_10965</name>
</gene>
<proteinExistence type="predicted"/>
<keyword evidence="2" id="KW-1185">Reference proteome</keyword>
<comment type="caution">
    <text evidence="1">The sequence shown here is derived from an EMBL/GenBank/DDBJ whole genome shotgun (WGS) entry which is preliminary data.</text>
</comment>
<evidence type="ECO:0000313" key="1">
    <source>
        <dbReference type="EMBL" id="MEE2567197.1"/>
    </source>
</evidence>
<accession>A0ABU7M0Z7</accession>